<reference evidence="2 3" key="1">
    <citation type="journal article" date="2011" name="J. Gen. Appl. Microbiol.">
        <title>Draft genome sequencing of the enigmatic basidiomycete Mixia osmundae.</title>
        <authorList>
            <person name="Nishida H."/>
            <person name="Nagatsuka Y."/>
            <person name="Sugiyama J."/>
        </authorList>
    </citation>
    <scope>NUCLEOTIDE SEQUENCE [LARGE SCALE GENOMIC DNA]</scope>
    <source>
        <strain evidence="3">CBS 9802 / IAM 14324 / JCM 22182 / KY 12970</strain>
    </source>
</reference>
<comment type="caution">
    <text evidence="2">The sequence shown here is derived from an EMBL/GenBank/DDBJ whole genome shotgun (WGS) entry which is preliminary data.</text>
</comment>
<organism evidence="2 3">
    <name type="scientific">Mixia osmundae (strain CBS 9802 / IAM 14324 / JCM 22182 / KY 12970)</name>
    <dbReference type="NCBI Taxonomy" id="764103"/>
    <lineage>
        <taxon>Eukaryota</taxon>
        <taxon>Fungi</taxon>
        <taxon>Dikarya</taxon>
        <taxon>Basidiomycota</taxon>
        <taxon>Pucciniomycotina</taxon>
        <taxon>Mixiomycetes</taxon>
        <taxon>Mixiales</taxon>
        <taxon>Mixiaceae</taxon>
        <taxon>Mixia</taxon>
    </lineage>
</organism>
<dbReference type="RefSeq" id="XP_014568648.1">
    <property type="nucleotide sequence ID" value="XM_014713162.1"/>
</dbReference>
<keyword evidence="3" id="KW-1185">Reference proteome</keyword>
<accession>G7E9U5</accession>
<gene>
    <name evidence="2" type="primary">Mo06112</name>
    <name evidence="2" type="ORF">E5Q_06112</name>
</gene>
<evidence type="ECO:0000313" key="3">
    <source>
        <dbReference type="Proteomes" id="UP000009131"/>
    </source>
</evidence>
<dbReference type="EMBL" id="BABT02000220">
    <property type="protein sequence ID" value="GAA99414.1"/>
    <property type="molecule type" value="Genomic_DNA"/>
</dbReference>
<dbReference type="AlphaFoldDB" id="G7E9U5"/>
<dbReference type="Proteomes" id="UP000009131">
    <property type="component" value="Unassembled WGS sequence"/>
</dbReference>
<evidence type="ECO:0000256" key="1">
    <source>
        <dbReference type="SAM" id="MobiDB-lite"/>
    </source>
</evidence>
<sequence length="195" mass="21987">MEESLLEASTSYDASDTAPNRLRERFPIPVRRRQYNMTHSVRGSCYKSDHTIYSTVAAHGQVVLKTNKQGDKYYPDVETNPGPGMFGMRVVEEEPGGNAVRVAFIMQLKSSTPGWSSCCTTYYTWIGWFSWRIMAVSFNEIAMYQYCFPHHLADANRDKCDAVVIVTLGNPPGVTKCNIALSEETCDQCDENTAW</sequence>
<name>G7E9U5_MIXOS</name>
<dbReference type="HOGENOM" id="CLU_1396665_0_0_1"/>
<protein>
    <submittedName>
        <fullName evidence="2">Uncharacterized protein</fullName>
    </submittedName>
</protein>
<evidence type="ECO:0000313" key="2">
    <source>
        <dbReference type="EMBL" id="GAA99414.1"/>
    </source>
</evidence>
<reference evidence="2 3" key="2">
    <citation type="journal article" date="2012" name="Open Biol.">
        <title>Characteristics of nucleosomes and linker DNA regions on the genome of the basidiomycete Mixia osmundae revealed by mono- and dinucleosome mapping.</title>
        <authorList>
            <person name="Nishida H."/>
            <person name="Kondo S."/>
            <person name="Matsumoto T."/>
            <person name="Suzuki Y."/>
            <person name="Yoshikawa H."/>
            <person name="Taylor T.D."/>
            <person name="Sugiyama J."/>
        </authorList>
    </citation>
    <scope>NUCLEOTIDE SEQUENCE [LARGE SCALE GENOMIC DNA]</scope>
    <source>
        <strain evidence="3">CBS 9802 / IAM 14324 / JCM 22182 / KY 12970</strain>
    </source>
</reference>
<feature type="region of interest" description="Disordered" evidence="1">
    <location>
        <begin position="1"/>
        <end position="20"/>
    </location>
</feature>
<proteinExistence type="predicted"/>
<feature type="compositionally biased region" description="Polar residues" evidence="1">
    <location>
        <begin position="7"/>
        <end position="18"/>
    </location>
</feature>
<dbReference type="InParanoid" id="G7E9U5"/>